<reference evidence="3" key="1">
    <citation type="submission" date="2016-06" db="EMBL/GenBank/DDBJ databases">
        <authorList>
            <person name="Varghese N."/>
            <person name="Submissions Spin"/>
        </authorList>
    </citation>
    <scope>NUCLEOTIDE SEQUENCE [LARGE SCALE GENOMIC DNA]</scope>
    <source>
        <strain evidence="3">DSM 44814</strain>
    </source>
</reference>
<accession>A0A1C6UD74</accession>
<evidence type="ECO:0000313" key="2">
    <source>
        <dbReference type="EMBL" id="SCL51908.1"/>
    </source>
</evidence>
<dbReference type="EMBL" id="FMHY01000002">
    <property type="protein sequence ID" value="SCL51908.1"/>
    <property type="molecule type" value="Genomic_DNA"/>
</dbReference>
<proteinExistence type="predicted"/>
<evidence type="ECO:0000256" key="1">
    <source>
        <dbReference type="SAM" id="MobiDB-lite"/>
    </source>
</evidence>
<name>A0A1C6UD74_9ACTN</name>
<keyword evidence="3" id="KW-1185">Reference proteome</keyword>
<organism evidence="2 3">
    <name type="scientific">Micromonospora eburnea</name>
    <dbReference type="NCBI Taxonomy" id="227316"/>
    <lineage>
        <taxon>Bacteria</taxon>
        <taxon>Bacillati</taxon>
        <taxon>Actinomycetota</taxon>
        <taxon>Actinomycetes</taxon>
        <taxon>Micromonosporales</taxon>
        <taxon>Micromonosporaceae</taxon>
        <taxon>Micromonospora</taxon>
    </lineage>
</organism>
<feature type="region of interest" description="Disordered" evidence="1">
    <location>
        <begin position="1"/>
        <end position="24"/>
    </location>
</feature>
<gene>
    <name evidence="2" type="ORF">GA0070604_2455</name>
</gene>
<dbReference type="AlphaFoldDB" id="A0A1C6UD74"/>
<sequence>MNGRIRRPGADDTGTGGDGGMSERIIRLSAVADRREAAA</sequence>
<dbReference type="Proteomes" id="UP000199696">
    <property type="component" value="Unassembled WGS sequence"/>
</dbReference>
<evidence type="ECO:0000313" key="3">
    <source>
        <dbReference type="Proteomes" id="UP000199696"/>
    </source>
</evidence>
<protein>
    <submittedName>
        <fullName evidence="2">Uncharacterized protein</fullName>
    </submittedName>
</protein>